<dbReference type="Gene3D" id="3.40.630.30">
    <property type="match status" value="1"/>
</dbReference>
<comment type="caution">
    <text evidence="3">The sequence shown here is derived from an EMBL/GenBank/DDBJ whole genome shotgun (WGS) entry which is preliminary data.</text>
</comment>
<accession>A0A7K0K1R1</accession>
<feature type="domain" description="N-acetyltransferase" evidence="2">
    <location>
        <begin position="33"/>
        <end position="133"/>
    </location>
</feature>
<feature type="compositionally biased region" description="Basic and acidic residues" evidence="1">
    <location>
        <begin position="44"/>
        <end position="53"/>
    </location>
</feature>
<dbReference type="SUPFAM" id="SSF55729">
    <property type="entry name" value="Acyl-CoA N-acyltransferases (Nat)"/>
    <property type="match status" value="1"/>
</dbReference>
<reference evidence="3 4" key="1">
    <citation type="submission" date="2019-08" db="EMBL/GenBank/DDBJ databases">
        <title>In-depth cultivation of the pig gut microbiome towards novel bacterial diversity and tailored functional studies.</title>
        <authorList>
            <person name="Wylensek D."/>
            <person name="Hitch T.C.A."/>
            <person name="Clavel T."/>
        </authorList>
    </citation>
    <scope>NUCLEOTIDE SEQUENCE [LARGE SCALE GENOMIC DNA]</scope>
    <source>
        <strain evidence="3 4">RF-GAM-744-WT-7</strain>
    </source>
</reference>
<feature type="region of interest" description="Disordered" evidence="1">
    <location>
        <begin position="44"/>
        <end position="66"/>
    </location>
</feature>
<evidence type="ECO:0000256" key="1">
    <source>
        <dbReference type="SAM" id="MobiDB-lite"/>
    </source>
</evidence>
<dbReference type="InterPro" id="IPR016181">
    <property type="entry name" value="Acyl_CoA_acyltransferase"/>
</dbReference>
<organism evidence="3 4">
    <name type="scientific">Mobiluncus porci</name>
    <dbReference type="NCBI Taxonomy" id="2652278"/>
    <lineage>
        <taxon>Bacteria</taxon>
        <taxon>Bacillati</taxon>
        <taxon>Actinomycetota</taxon>
        <taxon>Actinomycetes</taxon>
        <taxon>Actinomycetales</taxon>
        <taxon>Actinomycetaceae</taxon>
        <taxon>Mobiluncus</taxon>
    </lineage>
</organism>
<protein>
    <submittedName>
        <fullName evidence="3">N-acetyltransferase</fullName>
    </submittedName>
</protein>
<dbReference type="PROSITE" id="PS51729">
    <property type="entry name" value="GNAT_YJDJ"/>
    <property type="match status" value="1"/>
</dbReference>
<name>A0A7K0K1R1_9ACTO</name>
<evidence type="ECO:0000313" key="3">
    <source>
        <dbReference type="EMBL" id="MST49358.1"/>
    </source>
</evidence>
<gene>
    <name evidence="3" type="ORF">FYJ63_03765</name>
</gene>
<dbReference type="EMBL" id="VUMY01000005">
    <property type="protein sequence ID" value="MST49358.1"/>
    <property type="molecule type" value="Genomic_DNA"/>
</dbReference>
<keyword evidence="4" id="KW-1185">Reference proteome</keyword>
<dbReference type="Pfam" id="PF14542">
    <property type="entry name" value="Acetyltransf_CG"/>
    <property type="match status" value="1"/>
</dbReference>
<dbReference type="RefSeq" id="WP_154543919.1">
    <property type="nucleotide sequence ID" value="NZ_JAQYQY010000003.1"/>
</dbReference>
<dbReference type="Proteomes" id="UP000442535">
    <property type="component" value="Unassembled WGS sequence"/>
</dbReference>
<proteinExistence type="predicted"/>
<sequence>MNETELRDKTGVPLVVGLGAKGRAFAVAYADRPEEPVGVTYFLDRESGGEPHHGQGAGTSGGEGESERIFFHTEVLPDYSGRGLAGVLVEQALVESARTGKTVVPVCPVVRGWLDKHDYEGTWRHPTDKDIAWLRAALGGQ</sequence>
<dbReference type="GO" id="GO:0016740">
    <property type="term" value="F:transferase activity"/>
    <property type="evidence" value="ECO:0007669"/>
    <property type="project" value="UniProtKB-KW"/>
</dbReference>
<dbReference type="AlphaFoldDB" id="A0A7K0K1R1"/>
<evidence type="ECO:0000313" key="4">
    <source>
        <dbReference type="Proteomes" id="UP000442535"/>
    </source>
</evidence>
<dbReference type="InterPro" id="IPR031165">
    <property type="entry name" value="GNAT_YJDJ"/>
</dbReference>
<keyword evidence="3" id="KW-0808">Transferase</keyword>
<evidence type="ECO:0000259" key="2">
    <source>
        <dbReference type="PROSITE" id="PS51729"/>
    </source>
</evidence>